<evidence type="ECO:0000313" key="2">
    <source>
        <dbReference type="Proteomes" id="UP000267536"/>
    </source>
</evidence>
<comment type="caution">
    <text evidence="1">The sequence shown here is derived from an EMBL/GenBank/DDBJ whole genome shotgun (WGS) entry which is preliminary data.</text>
</comment>
<evidence type="ECO:0000313" key="1">
    <source>
        <dbReference type="EMBL" id="RPA64769.1"/>
    </source>
</evidence>
<dbReference type="AlphaFoldDB" id="A0A3N4GPD1"/>
<accession>A0A3N4GPD1</accession>
<reference evidence="1 2" key="1">
    <citation type="submission" date="2018-11" db="EMBL/GenBank/DDBJ databases">
        <title>Draft genome sequence of Gordonia sp. RS15-1S isolated from rice stems.</title>
        <authorList>
            <person name="Muangham S."/>
        </authorList>
    </citation>
    <scope>NUCLEOTIDE SEQUENCE [LARGE SCALE GENOMIC DNA]</scope>
    <source>
        <strain evidence="1 2">RS15-1S</strain>
    </source>
</reference>
<protein>
    <submittedName>
        <fullName evidence="1">Uncharacterized protein</fullName>
    </submittedName>
</protein>
<dbReference type="EMBL" id="RKMH01000004">
    <property type="protein sequence ID" value="RPA64769.1"/>
    <property type="molecule type" value="Genomic_DNA"/>
</dbReference>
<organism evidence="1 2">
    <name type="scientific">Gordonia oryzae</name>
    <dbReference type="NCBI Taxonomy" id="2487349"/>
    <lineage>
        <taxon>Bacteria</taxon>
        <taxon>Bacillati</taxon>
        <taxon>Actinomycetota</taxon>
        <taxon>Actinomycetes</taxon>
        <taxon>Mycobacteriales</taxon>
        <taxon>Gordoniaceae</taxon>
        <taxon>Gordonia</taxon>
    </lineage>
</organism>
<name>A0A3N4GPD1_9ACTN</name>
<sequence>MFVGSARFTESTTLGKYPEYADYQRRTAGFAPIPPRHRARRHVMTPSAGLMLRPPRLTP</sequence>
<gene>
    <name evidence="1" type="ORF">EF294_06535</name>
</gene>
<dbReference type="Proteomes" id="UP000267536">
    <property type="component" value="Unassembled WGS sequence"/>
</dbReference>
<keyword evidence="2" id="KW-1185">Reference proteome</keyword>
<proteinExistence type="predicted"/>